<evidence type="ECO:0000256" key="2">
    <source>
        <dbReference type="ARBA" id="ARBA00023125"/>
    </source>
</evidence>
<dbReference type="GO" id="GO:0003700">
    <property type="term" value="F:DNA-binding transcription factor activity"/>
    <property type="evidence" value="ECO:0007669"/>
    <property type="project" value="TreeGrafter"/>
</dbReference>
<keyword evidence="1" id="KW-0805">Transcription regulation</keyword>
<dbReference type="InterPro" id="IPR018490">
    <property type="entry name" value="cNMP-bd_dom_sf"/>
</dbReference>
<dbReference type="PANTHER" id="PTHR24567:SF74">
    <property type="entry name" value="HTH-TYPE TRANSCRIPTIONAL REGULATOR ARCR"/>
    <property type="match status" value="1"/>
</dbReference>
<feature type="domain" description="HTH crp-type" evidence="4">
    <location>
        <begin position="146"/>
        <end position="212"/>
    </location>
</feature>
<evidence type="ECO:0000313" key="6">
    <source>
        <dbReference type="Proteomes" id="UP000305709"/>
    </source>
</evidence>
<dbReference type="PANTHER" id="PTHR24567">
    <property type="entry name" value="CRP FAMILY TRANSCRIPTIONAL REGULATORY PROTEIN"/>
    <property type="match status" value="1"/>
</dbReference>
<dbReference type="Gene3D" id="1.10.10.10">
    <property type="entry name" value="Winged helix-like DNA-binding domain superfamily/Winged helix DNA-binding domain"/>
    <property type="match status" value="1"/>
</dbReference>
<keyword evidence="3" id="KW-0804">Transcription</keyword>
<dbReference type="InterPro" id="IPR050397">
    <property type="entry name" value="Env_Response_Regulators"/>
</dbReference>
<evidence type="ECO:0000256" key="3">
    <source>
        <dbReference type="ARBA" id="ARBA00023163"/>
    </source>
</evidence>
<dbReference type="SUPFAM" id="SSF46785">
    <property type="entry name" value="Winged helix' DNA-binding domain"/>
    <property type="match status" value="1"/>
</dbReference>
<protein>
    <submittedName>
        <fullName evidence="5">Crp/Fnr family transcriptional regulator</fullName>
    </submittedName>
</protein>
<dbReference type="Pfam" id="PF13545">
    <property type="entry name" value="HTH_Crp_2"/>
    <property type="match status" value="1"/>
</dbReference>
<evidence type="ECO:0000313" key="5">
    <source>
        <dbReference type="EMBL" id="TNC67232.1"/>
    </source>
</evidence>
<dbReference type="GO" id="GO:0003677">
    <property type="term" value="F:DNA binding"/>
    <property type="evidence" value="ECO:0007669"/>
    <property type="project" value="UniProtKB-KW"/>
</dbReference>
<dbReference type="InterPro" id="IPR012318">
    <property type="entry name" value="HTH_CRP"/>
</dbReference>
<dbReference type="InterPro" id="IPR036390">
    <property type="entry name" value="WH_DNA-bd_sf"/>
</dbReference>
<dbReference type="EMBL" id="VDFV01000029">
    <property type="protein sequence ID" value="TNC67232.1"/>
    <property type="molecule type" value="Genomic_DNA"/>
</dbReference>
<dbReference type="InterPro" id="IPR036388">
    <property type="entry name" value="WH-like_DNA-bd_sf"/>
</dbReference>
<dbReference type="AlphaFoldDB" id="A0A5C4N9L3"/>
<proteinExistence type="predicted"/>
<keyword evidence="2" id="KW-0238">DNA-binding</keyword>
<dbReference type="Gene3D" id="2.60.120.10">
    <property type="entry name" value="Jelly Rolls"/>
    <property type="match status" value="1"/>
</dbReference>
<keyword evidence="6" id="KW-1185">Reference proteome</keyword>
<dbReference type="Proteomes" id="UP000305709">
    <property type="component" value="Unassembled WGS sequence"/>
</dbReference>
<name>A0A5C4N9L3_9RHOB</name>
<organism evidence="5 6">
    <name type="scientific">Rubellimicrobium roseum</name>
    <dbReference type="NCBI Taxonomy" id="687525"/>
    <lineage>
        <taxon>Bacteria</taxon>
        <taxon>Pseudomonadati</taxon>
        <taxon>Pseudomonadota</taxon>
        <taxon>Alphaproteobacteria</taxon>
        <taxon>Rhodobacterales</taxon>
        <taxon>Roseobacteraceae</taxon>
        <taxon>Rubellimicrobium</taxon>
    </lineage>
</organism>
<dbReference type="OrthoDB" id="7506088at2"/>
<dbReference type="PROSITE" id="PS51063">
    <property type="entry name" value="HTH_CRP_2"/>
    <property type="match status" value="1"/>
</dbReference>
<dbReference type="SMART" id="SM00419">
    <property type="entry name" value="HTH_CRP"/>
    <property type="match status" value="1"/>
</dbReference>
<comment type="caution">
    <text evidence="5">The sequence shown here is derived from an EMBL/GenBank/DDBJ whole genome shotgun (WGS) entry which is preliminary data.</text>
</comment>
<gene>
    <name evidence="5" type="ORF">FHG71_15840</name>
</gene>
<dbReference type="SUPFAM" id="SSF51206">
    <property type="entry name" value="cAMP-binding domain-like"/>
    <property type="match status" value="1"/>
</dbReference>
<evidence type="ECO:0000259" key="4">
    <source>
        <dbReference type="PROSITE" id="PS51063"/>
    </source>
</evidence>
<dbReference type="GO" id="GO:0005829">
    <property type="term" value="C:cytosol"/>
    <property type="evidence" value="ECO:0007669"/>
    <property type="project" value="TreeGrafter"/>
</dbReference>
<reference evidence="5 6" key="1">
    <citation type="submission" date="2019-06" db="EMBL/GenBank/DDBJ databases">
        <authorList>
            <person name="Jiang L."/>
        </authorList>
    </citation>
    <scope>NUCLEOTIDE SEQUENCE [LARGE SCALE GENOMIC DNA]</scope>
    <source>
        <strain evidence="5 6">YIM 48858</strain>
    </source>
</reference>
<dbReference type="InterPro" id="IPR014710">
    <property type="entry name" value="RmlC-like_jellyroll"/>
</dbReference>
<evidence type="ECO:0000256" key="1">
    <source>
        <dbReference type="ARBA" id="ARBA00023015"/>
    </source>
</evidence>
<accession>A0A5C4N9L3</accession>
<sequence>MFPMNLRSSPKPTGNALLARLGLGAADVDVVPAVRGHVLWEPDVQLETAVFPLSGMVSLVVSTEDGRSAEVATVGREGAAGVTPGLRPVPSFARAVVQIPGDMAHLDLARLRELAQSNDALGEVLDHWREVLLRQVMQGAACNALHETPERAARWIAMTRDRTDGDDLPLTQEFLAEMLGVNRPTVTLAAQDLAARGLIEYRRGTIRILDRDGLEGAACDCLRAGRAAYRQLLGA</sequence>